<feature type="signal peptide" evidence="1">
    <location>
        <begin position="1"/>
        <end position="26"/>
    </location>
</feature>
<gene>
    <name evidence="2" type="ORF">NP493_140g04004</name>
</gene>
<dbReference type="AlphaFoldDB" id="A0AAD9P4X0"/>
<evidence type="ECO:0000313" key="2">
    <source>
        <dbReference type="EMBL" id="KAK2188213.1"/>
    </source>
</evidence>
<dbReference type="Proteomes" id="UP001209878">
    <property type="component" value="Unassembled WGS sequence"/>
</dbReference>
<name>A0AAD9P4X0_RIDPI</name>
<organism evidence="2 3">
    <name type="scientific">Ridgeia piscesae</name>
    <name type="common">Tubeworm</name>
    <dbReference type="NCBI Taxonomy" id="27915"/>
    <lineage>
        <taxon>Eukaryota</taxon>
        <taxon>Metazoa</taxon>
        <taxon>Spiralia</taxon>
        <taxon>Lophotrochozoa</taxon>
        <taxon>Annelida</taxon>
        <taxon>Polychaeta</taxon>
        <taxon>Sedentaria</taxon>
        <taxon>Canalipalpata</taxon>
        <taxon>Sabellida</taxon>
        <taxon>Siboglinidae</taxon>
        <taxon>Ridgeia</taxon>
    </lineage>
</organism>
<evidence type="ECO:0000313" key="3">
    <source>
        <dbReference type="Proteomes" id="UP001209878"/>
    </source>
</evidence>
<keyword evidence="1" id="KW-0732">Signal</keyword>
<protein>
    <submittedName>
        <fullName evidence="2">Uncharacterized protein</fullName>
    </submittedName>
</protein>
<reference evidence="2" key="1">
    <citation type="journal article" date="2023" name="Mol. Biol. Evol.">
        <title>Third-Generation Sequencing Reveals the Adaptive Role of the Epigenome in Three Deep-Sea Polychaetes.</title>
        <authorList>
            <person name="Perez M."/>
            <person name="Aroh O."/>
            <person name="Sun Y."/>
            <person name="Lan Y."/>
            <person name="Juniper S.K."/>
            <person name="Young C.R."/>
            <person name="Angers B."/>
            <person name="Qian P.Y."/>
        </authorList>
    </citation>
    <scope>NUCLEOTIDE SEQUENCE</scope>
    <source>
        <strain evidence="2">R07B-5</strain>
    </source>
</reference>
<keyword evidence="3" id="KW-1185">Reference proteome</keyword>
<dbReference type="EMBL" id="JAODUO010000140">
    <property type="protein sequence ID" value="KAK2188213.1"/>
    <property type="molecule type" value="Genomic_DNA"/>
</dbReference>
<evidence type="ECO:0000256" key="1">
    <source>
        <dbReference type="SAM" id="SignalP"/>
    </source>
</evidence>
<accession>A0AAD9P4X0</accession>
<comment type="caution">
    <text evidence="2">The sequence shown here is derived from an EMBL/GenBank/DDBJ whole genome shotgun (WGS) entry which is preliminary data.</text>
</comment>
<feature type="chain" id="PRO_5042182293" evidence="1">
    <location>
        <begin position="27"/>
        <end position="96"/>
    </location>
</feature>
<sequence>METLTVIRLGLLLLLPLAMWVGESEGYYPYYWYRYWLKRKEPVFNKCHNTAKLHSCNVGCGMRGCTKTCRGYAYCHCYGDDKNMEKYYASCTCCPL</sequence>
<proteinExistence type="predicted"/>